<name>A0A9D4FUF3_DREPO</name>
<organism evidence="1 2">
    <name type="scientific">Dreissena polymorpha</name>
    <name type="common">Zebra mussel</name>
    <name type="synonym">Mytilus polymorpha</name>
    <dbReference type="NCBI Taxonomy" id="45954"/>
    <lineage>
        <taxon>Eukaryota</taxon>
        <taxon>Metazoa</taxon>
        <taxon>Spiralia</taxon>
        <taxon>Lophotrochozoa</taxon>
        <taxon>Mollusca</taxon>
        <taxon>Bivalvia</taxon>
        <taxon>Autobranchia</taxon>
        <taxon>Heteroconchia</taxon>
        <taxon>Euheterodonta</taxon>
        <taxon>Imparidentia</taxon>
        <taxon>Neoheterodontei</taxon>
        <taxon>Myida</taxon>
        <taxon>Dreissenoidea</taxon>
        <taxon>Dreissenidae</taxon>
        <taxon>Dreissena</taxon>
    </lineage>
</organism>
<reference evidence="1" key="2">
    <citation type="submission" date="2020-11" db="EMBL/GenBank/DDBJ databases">
        <authorList>
            <person name="McCartney M.A."/>
            <person name="Auch B."/>
            <person name="Kono T."/>
            <person name="Mallez S."/>
            <person name="Becker A."/>
            <person name="Gohl D.M."/>
            <person name="Silverstein K.A.T."/>
            <person name="Koren S."/>
            <person name="Bechman K.B."/>
            <person name="Herman A."/>
            <person name="Abrahante J.E."/>
            <person name="Garbe J."/>
        </authorList>
    </citation>
    <scope>NUCLEOTIDE SEQUENCE</scope>
    <source>
        <strain evidence="1">Duluth1</strain>
        <tissue evidence="1">Whole animal</tissue>
    </source>
</reference>
<protein>
    <recommendedName>
        <fullName evidence="3">B box-type domain-containing protein</fullName>
    </recommendedName>
</protein>
<reference evidence="1" key="1">
    <citation type="journal article" date="2019" name="bioRxiv">
        <title>The Genome of the Zebra Mussel, Dreissena polymorpha: A Resource for Invasive Species Research.</title>
        <authorList>
            <person name="McCartney M.A."/>
            <person name="Auch B."/>
            <person name="Kono T."/>
            <person name="Mallez S."/>
            <person name="Zhang Y."/>
            <person name="Obille A."/>
            <person name="Becker A."/>
            <person name="Abrahante J.E."/>
            <person name="Garbe J."/>
            <person name="Badalamenti J.P."/>
            <person name="Herman A."/>
            <person name="Mangelson H."/>
            <person name="Liachko I."/>
            <person name="Sullivan S."/>
            <person name="Sone E.D."/>
            <person name="Koren S."/>
            <person name="Silverstein K.A.T."/>
            <person name="Beckman K.B."/>
            <person name="Gohl D.M."/>
        </authorList>
    </citation>
    <scope>NUCLEOTIDE SEQUENCE</scope>
    <source>
        <strain evidence="1">Duluth1</strain>
        <tissue evidence="1">Whole animal</tissue>
    </source>
</reference>
<sequence length="492" mass="54468">MKGLDRCQEHNKTIEFFCQEHSMLCCTSCLIVHGNCGKLNVIESVTERELADSDELMASLIKLDSDADFIIAESKRQDSDLNKSVSKVNAELDAIQIRILKLFKEAQNNVQSEANAFKSEEINRSQTVCTKVKEDLHTILPICSAVNEHGTPQQKYILSKRMEEKHRIIKAQQVTPHLSVSCPRELTSLLEMGKDFIKLKIQTVKTSPISLSSQPRPVTLEQLVSVDLPQTGDDEKKPLLSGLDFLPDGRLVAVDNLNKKCIILDDRLQRLGTPYKFKGSPCSIVCVSHDTLCVTGGGSKGVCLLSVSTDNTITLTREINTISTFYSICCMSPSHMVVSTYDDPRPVRMISVDGVETDFDHFLTFPMKTYKVDESACTYVQSKNTLVLTDRFAHTVYMHDTLKGTSRAVTNANIQEPRGACVGPGDTVLVCSTIKHSIVHLSVDGNILGTYPVDICYPNSICVSKNGTRLAVSNSAVGKRKLQLYKISPSMR</sequence>
<dbReference type="Proteomes" id="UP000828390">
    <property type="component" value="Unassembled WGS sequence"/>
</dbReference>
<evidence type="ECO:0000313" key="1">
    <source>
        <dbReference type="EMBL" id="KAH3803834.1"/>
    </source>
</evidence>
<dbReference type="SUPFAM" id="SSF57845">
    <property type="entry name" value="B-box zinc-binding domain"/>
    <property type="match status" value="1"/>
</dbReference>
<gene>
    <name evidence="1" type="ORF">DPMN_132102</name>
</gene>
<comment type="caution">
    <text evidence="1">The sequence shown here is derived from an EMBL/GenBank/DDBJ whole genome shotgun (WGS) entry which is preliminary data.</text>
</comment>
<accession>A0A9D4FUF3</accession>
<dbReference type="Gene3D" id="2.120.10.30">
    <property type="entry name" value="TolB, C-terminal domain"/>
    <property type="match status" value="1"/>
</dbReference>
<dbReference type="SUPFAM" id="SSF63829">
    <property type="entry name" value="Calcium-dependent phosphotriesterase"/>
    <property type="match status" value="1"/>
</dbReference>
<evidence type="ECO:0008006" key="3">
    <source>
        <dbReference type="Google" id="ProtNLM"/>
    </source>
</evidence>
<keyword evidence="2" id="KW-1185">Reference proteome</keyword>
<dbReference type="EMBL" id="JAIWYP010000006">
    <property type="protein sequence ID" value="KAH3803834.1"/>
    <property type="molecule type" value="Genomic_DNA"/>
</dbReference>
<dbReference type="AlphaFoldDB" id="A0A9D4FUF3"/>
<dbReference type="InterPro" id="IPR011042">
    <property type="entry name" value="6-blade_b-propeller_TolB-like"/>
</dbReference>
<evidence type="ECO:0000313" key="2">
    <source>
        <dbReference type="Proteomes" id="UP000828390"/>
    </source>
</evidence>
<proteinExistence type="predicted"/>